<feature type="compositionally biased region" description="Basic residues" evidence="1">
    <location>
        <begin position="11"/>
        <end position="26"/>
    </location>
</feature>
<proteinExistence type="predicted"/>
<evidence type="ECO:0000313" key="2">
    <source>
        <dbReference type="EMBL" id="KAK5782254.1"/>
    </source>
</evidence>
<evidence type="ECO:0000313" key="3">
    <source>
        <dbReference type="Proteomes" id="UP001306508"/>
    </source>
</evidence>
<name>A0AAN7W6E7_9SACH</name>
<protein>
    <submittedName>
        <fullName evidence="2">Uncharacterized protein</fullName>
    </submittedName>
</protein>
<dbReference type="AlphaFoldDB" id="A0AAN7W6E7"/>
<feature type="compositionally biased region" description="Polar residues" evidence="1">
    <location>
        <begin position="29"/>
        <end position="38"/>
    </location>
</feature>
<organism evidence="2 3">
    <name type="scientific">Arxiozyma heterogenica</name>
    <dbReference type="NCBI Taxonomy" id="278026"/>
    <lineage>
        <taxon>Eukaryota</taxon>
        <taxon>Fungi</taxon>
        <taxon>Dikarya</taxon>
        <taxon>Ascomycota</taxon>
        <taxon>Saccharomycotina</taxon>
        <taxon>Saccharomycetes</taxon>
        <taxon>Saccharomycetales</taxon>
        <taxon>Saccharomycetaceae</taxon>
        <taxon>Arxiozyma</taxon>
    </lineage>
</organism>
<dbReference type="Proteomes" id="UP001306508">
    <property type="component" value="Unassembled WGS sequence"/>
</dbReference>
<keyword evidence="3" id="KW-1185">Reference proteome</keyword>
<comment type="caution">
    <text evidence="2">The sequence shown here is derived from an EMBL/GenBank/DDBJ whole genome shotgun (WGS) entry which is preliminary data.</text>
</comment>
<feature type="compositionally biased region" description="Polar residues" evidence="1">
    <location>
        <begin position="1"/>
        <end position="10"/>
    </location>
</feature>
<accession>A0AAN7W6E7</accession>
<reference evidence="3" key="1">
    <citation type="submission" date="2023-07" db="EMBL/GenBank/DDBJ databases">
        <title>A draft genome of Kazachstania heterogenica Y-27499.</title>
        <authorList>
            <person name="Donic C."/>
            <person name="Kralova J.S."/>
            <person name="Fidel L."/>
            <person name="Ben-Dor S."/>
            <person name="Jung S."/>
        </authorList>
    </citation>
    <scope>NUCLEOTIDE SEQUENCE [LARGE SCALE GENOMIC DNA]</scope>
    <source>
        <strain evidence="3">Y27499</strain>
    </source>
</reference>
<feature type="region of interest" description="Disordered" evidence="1">
    <location>
        <begin position="1"/>
        <end position="47"/>
    </location>
</feature>
<sequence length="95" mass="11199">MLRTTTSQAYQKRKTNQTILRSRRKIPQYSDTLNNSLYGYTDDNNNNSNNRYGNFNVLNETNHPGIVYYFIEIRNSAVNNNRNDHERNNDLPTPD</sequence>
<evidence type="ECO:0000256" key="1">
    <source>
        <dbReference type="SAM" id="MobiDB-lite"/>
    </source>
</evidence>
<dbReference type="EMBL" id="JAWIZZ010000006">
    <property type="protein sequence ID" value="KAK5782254.1"/>
    <property type="molecule type" value="Genomic_DNA"/>
</dbReference>
<gene>
    <name evidence="2" type="ORF">RI543_000184</name>
</gene>